<proteinExistence type="inferred from homology"/>
<comment type="function">
    <text evidence="1">Alpha-L-fucosidase is responsible for hydrolyzing the alpha-1,6-linked fucose joined to the reducing-end N-acetylglucosamine of the carbohydrate moieties of glycoproteins.</text>
</comment>
<evidence type="ECO:0000256" key="2">
    <source>
        <dbReference type="ARBA" id="ARBA00007951"/>
    </source>
</evidence>
<dbReference type="SMART" id="SM00812">
    <property type="entry name" value="Alpha_L_fucos"/>
    <property type="match status" value="1"/>
</dbReference>
<keyword evidence="5" id="KW-0378">Hydrolase</keyword>
<keyword evidence="9" id="KW-1185">Reference proteome</keyword>
<evidence type="ECO:0000256" key="3">
    <source>
        <dbReference type="ARBA" id="ARBA00012662"/>
    </source>
</evidence>
<feature type="domain" description="Glycoside hydrolase family 29 N-terminal" evidence="7">
    <location>
        <begin position="18"/>
        <end position="379"/>
    </location>
</feature>
<evidence type="ECO:0000256" key="1">
    <source>
        <dbReference type="ARBA" id="ARBA00004071"/>
    </source>
</evidence>
<reference evidence="8" key="1">
    <citation type="submission" date="2023-07" db="EMBL/GenBank/DDBJ databases">
        <title>Two novel species in the genus Flavivirga.</title>
        <authorList>
            <person name="Kwon K."/>
        </authorList>
    </citation>
    <scope>NUCLEOTIDE SEQUENCE</scope>
    <source>
        <strain evidence="8">KACC 14157</strain>
    </source>
</reference>
<dbReference type="PIRSF" id="PIRSF001092">
    <property type="entry name" value="Alpha-L-fucosidase"/>
    <property type="match status" value="1"/>
</dbReference>
<dbReference type="InterPro" id="IPR016286">
    <property type="entry name" value="FUC_metazoa-typ"/>
</dbReference>
<dbReference type="InterPro" id="IPR017853">
    <property type="entry name" value="GH"/>
</dbReference>
<organism evidence="8 9">
    <name type="scientific">Flavivirga amylovorans</name>
    <dbReference type="NCBI Taxonomy" id="870486"/>
    <lineage>
        <taxon>Bacteria</taxon>
        <taxon>Pseudomonadati</taxon>
        <taxon>Bacteroidota</taxon>
        <taxon>Flavobacteriia</taxon>
        <taxon>Flavobacteriales</taxon>
        <taxon>Flavobacteriaceae</taxon>
        <taxon>Flavivirga</taxon>
    </lineage>
</organism>
<name>A0ABT8X747_9FLAO</name>
<dbReference type="InterPro" id="IPR000933">
    <property type="entry name" value="Glyco_hydro_29"/>
</dbReference>
<evidence type="ECO:0000259" key="7">
    <source>
        <dbReference type="Pfam" id="PF01120"/>
    </source>
</evidence>
<dbReference type="EC" id="3.2.1.51" evidence="3"/>
<dbReference type="Gene3D" id="3.20.20.80">
    <property type="entry name" value="Glycosidases"/>
    <property type="match status" value="1"/>
</dbReference>
<comment type="similarity">
    <text evidence="2">Belongs to the glycosyl hydrolase 29 family.</text>
</comment>
<dbReference type="SUPFAM" id="SSF51445">
    <property type="entry name" value="(Trans)glycosidases"/>
    <property type="match status" value="1"/>
</dbReference>
<dbReference type="Proteomes" id="UP001176891">
    <property type="component" value="Unassembled WGS sequence"/>
</dbReference>
<keyword evidence="6" id="KW-0326">Glycosidase</keyword>
<dbReference type="InterPro" id="IPR057739">
    <property type="entry name" value="Glyco_hydro_29_N"/>
</dbReference>
<evidence type="ECO:0000313" key="8">
    <source>
        <dbReference type="EMBL" id="MDO5989735.1"/>
    </source>
</evidence>
<accession>A0ABT8X747</accession>
<keyword evidence="4" id="KW-0732">Signal</keyword>
<evidence type="ECO:0000256" key="5">
    <source>
        <dbReference type="ARBA" id="ARBA00022801"/>
    </source>
</evidence>
<dbReference type="PANTHER" id="PTHR10030:SF37">
    <property type="entry name" value="ALPHA-L-FUCOSIDASE-RELATED"/>
    <property type="match status" value="1"/>
</dbReference>
<dbReference type="RefSeq" id="WP_303284410.1">
    <property type="nucleotide sequence ID" value="NZ_BAABCZ010000006.1"/>
</dbReference>
<dbReference type="EMBL" id="JAUOEM010000011">
    <property type="protein sequence ID" value="MDO5989735.1"/>
    <property type="molecule type" value="Genomic_DNA"/>
</dbReference>
<dbReference type="Pfam" id="PF01120">
    <property type="entry name" value="Alpha_L_fucos"/>
    <property type="match status" value="1"/>
</dbReference>
<dbReference type="InterPro" id="IPR013780">
    <property type="entry name" value="Glyco_hydro_b"/>
</dbReference>
<sequence length="499" mass="57523">MSFITKRILTIVTFLIVGQLSAQDKYQPNWESLSKHKAAPEWFVDAKLGIYFHWGPYSVPAYLSEWYPRKMFVKGDKIYKHHKATYGDPKEFGYDKFIPMFKAEKFDPEVWASLFQKAGARFAGPVALHHDGYAMWDSDVNPWNSMDKGPKRDILGELFKALGKREMKTIATFHHSRTGQRNAKKPEYWNIGYDSHYPYSPDLPTSTTDPELRKLYGNFETMDGFHKYWLDQVNEVVDKYAPDIIWYDAWLNLIPENYRQEMAAHFFNSGIKNNKEVVTCHKQTDMPMSCSVLDFEQGGRREIHPMPWMTDITLSNKSWSYIEGQTYKEASLVVRNMIDVWSKNGVVLLNISPRADGIIPQEQQSVLLEIGDWLKQYGEAVYNTRPYSIYGYGTAASEAGSHGGQSAKTKYTANDVRFTISKDNKTLYVFFLGKPEPGKRIKMGPLGKHQYHPDSPIKRVTLLGTNTEVDWELNTSVFYLTMPKVAMSNIATVFKFELE</sequence>
<dbReference type="PANTHER" id="PTHR10030">
    <property type="entry name" value="ALPHA-L-FUCOSIDASE"/>
    <property type="match status" value="1"/>
</dbReference>
<protein>
    <recommendedName>
        <fullName evidence="3">alpha-L-fucosidase</fullName>
        <ecNumber evidence="3">3.2.1.51</ecNumber>
    </recommendedName>
</protein>
<gene>
    <name evidence="8" type="ORF">Q4Q39_20215</name>
</gene>
<evidence type="ECO:0000256" key="4">
    <source>
        <dbReference type="ARBA" id="ARBA00022729"/>
    </source>
</evidence>
<evidence type="ECO:0000256" key="6">
    <source>
        <dbReference type="ARBA" id="ARBA00023295"/>
    </source>
</evidence>
<comment type="caution">
    <text evidence="8">The sequence shown here is derived from an EMBL/GenBank/DDBJ whole genome shotgun (WGS) entry which is preliminary data.</text>
</comment>
<evidence type="ECO:0000313" key="9">
    <source>
        <dbReference type="Proteomes" id="UP001176891"/>
    </source>
</evidence>
<dbReference type="Gene3D" id="2.60.40.1180">
    <property type="entry name" value="Golgi alpha-mannosidase II"/>
    <property type="match status" value="1"/>
</dbReference>